<name>A0A0M0JS78_9EUKA</name>
<organism evidence="1 2">
    <name type="scientific">Chrysochromulina tobinii</name>
    <dbReference type="NCBI Taxonomy" id="1460289"/>
    <lineage>
        <taxon>Eukaryota</taxon>
        <taxon>Haptista</taxon>
        <taxon>Haptophyta</taxon>
        <taxon>Prymnesiophyceae</taxon>
        <taxon>Prymnesiales</taxon>
        <taxon>Chrysochromulinaceae</taxon>
        <taxon>Chrysochromulina</taxon>
    </lineage>
</organism>
<dbReference type="InterPro" id="IPR013783">
    <property type="entry name" value="Ig-like_fold"/>
</dbReference>
<proteinExistence type="predicted"/>
<comment type="caution">
    <text evidence="1">The sequence shown here is derived from an EMBL/GenBank/DDBJ whole genome shotgun (WGS) entry which is preliminary data.</text>
</comment>
<keyword evidence="2" id="KW-1185">Reference proteome</keyword>
<gene>
    <name evidence="1" type="ORF">Ctob_002504</name>
</gene>
<dbReference type="Proteomes" id="UP000037460">
    <property type="component" value="Unassembled WGS sequence"/>
</dbReference>
<evidence type="ECO:0000313" key="2">
    <source>
        <dbReference type="Proteomes" id="UP000037460"/>
    </source>
</evidence>
<evidence type="ECO:0000313" key="1">
    <source>
        <dbReference type="EMBL" id="KOO29167.1"/>
    </source>
</evidence>
<reference evidence="2" key="1">
    <citation type="journal article" date="2015" name="PLoS Genet.">
        <title>Genome Sequence and Transcriptome Analyses of Chrysochromulina tobin: Metabolic Tools for Enhanced Algal Fitness in the Prominent Order Prymnesiales (Haptophyceae).</title>
        <authorList>
            <person name="Hovde B.T."/>
            <person name="Deodato C.R."/>
            <person name="Hunsperger H.M."/>
            <person name="Ryken S.A."/>
            <person name="Yost W."/>
            <person name="Jha R.K."/>
            <person name="Patterson J."/>
            <person name="Monnat R.J. Jr."/>
            <person name="Barlow S.B."/>
            <person name="Starkenburg S.R."/>
            <person name="Cattolico R.A."/>
        </authorList>
    </citation>
    <scope>NUCLEOTIDE SEQUENCE</scope>
    <source>
        <strain evidence="2">CCMP291</strain>
    </source>
</reference>
<dbReference type="AlphaFoldDB" id="A0A0M0JS78"/>
<accession>A0A0M0JS78</accession>
<dbReference type="Gene3D" id="2.60.40.10">
    <property type="entry name" value="Immunoglobulins"/>
    <property type="match status" value="1"/>
</dbReference>
<protein>
    <submittedName>
        <fullName evidence="1">Uncharacterized protein</fullName>
    </submittedName>
</protein>
<sequence length="661" mass="70309">MQVFDPLTNQNRPTQVPTSDLLHGPVVVTAEGSWGRSFSPFAVTFTYYELNRAINVTAIEPTAGSFYVDTLVTVRGNGFVDYSGGGGVYCSFPGPYWDPFMLPTNPEYPYQDFTSPATIVSTTEIRCVVPPKGNNSDPIFVEVCLSGHPDSSSVRGRQQHDHFCTASLNRFDYVDYADRFNLTLWNASVIAGPLRGGTELEIYGRFGFVDFLTLAPEFAGLPDGGQPRCVFGHGLGRKGGAPPDLALTSPATLFGATPLQYHLLTELGDNTSAVQSGLYELEYAPGGDVRATSRSTDQAVTYTYYDATFGGVTPRATPLQGGTRFLVRGNNLGQFGVGVQTGALNIYGQPSQVRAYFGYPRCFIGGHHRAVGATLEDCDPLVSGWTQAIGGTSGCQVLRCLAALPMAAVTLALPLLVSLNGQFDSAIFLVNVTYFDQDAVYISTVAPRAAPVTSDVPLRVHGAGFMDLGDMKCVLSTTWGANTPLAGMPRTIYVDANISADARTLICSPDETTRRSALTVNVGITLNGELATLKVAENLPIYFVDLGSIRLSTINPPAGPIRGGTTIVLMASSFTALQACAGAVCPEPPLCLIELRTPGSRPNGSALAYGAAAPARNVTVVGAEIAISPTGVVRYFLEVSLNGYADERTSSTVRLPPSFTW</sequence>
<dbReference type="EMBL" id="JWZX01002453">
    <property type="protein sequence ID" value="KOO29167.1"/>
    <property type="molecule type" value="Genomic_DNA"/>
</dbReference>